<reference evidence="2" key="4">
    <citation type="submission" date="2019-03" db="UniProtKB">
        <authorList>
            <consortium name="EnsemblPlants"/>
        </authorList>
    </citation>
    <scope>IDENTIFICATION</scope>
</reference>
<organism evidence="2 3">
    <name type="scientific">Aegilops tauschii subsp. strangulata</name>
    <name type="common">Goatgrass</name>
    <dbReference type="NCBI Taxonomy" id="200361"/>
    <lineage>
        <taxon>Eukaryota</taxon>
        <taxon>Viridiplantae</taxon>
        <taxon>Streptophyta</taxon>
        <taxon>Embryophyta</taxon>
        <taxon>Tracheophyta</taxon>
        <taxon>Spermatophyta</taxon>
        <taxon>Magnoliopsida</taxon>
        <taxon>Liliopsida</taxon>
        <taxon>Poales</taxon>
        <taxon>Poaceae</taxon>
        <taxon>BOP clade</taxon>
        <taxon>Pooideae</taxon>
        <taxon>Triticodae</taxon>
        <taxon>Triticeae</taxon>
        <taxon>Triticinae</taxon>
        <taxon>Aegilops</taxon>
    </lineage>
</organism>
<name>A0A453GSW0_AEGTS</name>
<reference evidence="3" key="1">
    <citation type="journal article" date="2014" name="Science">
        <title>Ancient hybridizations among the ancestral genomes of bread wheat.</title>
        <authorList>
            <consortium name="International Wheat Genome Sequencing Consortium,"/>
            <person name="Marcussen T."/>
            <person name="Sandve S.R."/>
            <person name="Heier L."/>
            <person name="Spannagl M."/>
            <person name="Pfeifer M."/>
            <person name="Jakobsen K.S."/>
            <person name="Wulff B.B."/>
            <person name="Steuernagel B."/>
            <person name="Mayer K.F."/>
            <person name="Olsen O.A."/>
        </authorList>
    </citation>
    <scope>NUCLEOTIDE SEQUENCE [LARGE SCALE GENOMIC DNA]</scope>
    <source>
        <strain evidence="3">cv. AL8/78</strain>
    </source>
</reference>
<evidence type="ECO:0000256" key="1">
    <source>
        <dbReference type="SAM" id="MobiDB-lite"/>
    </source>
</evidence>
<reference evidence="2" key="5">
    <citation type="journal article" date="2021" name="G3 (Bethesda)">
        <title>Aegilops tauschii genome assembly Aet v5.0 features greater sequence contiguity and improved annotation.</title>
        <authorList>
            <person name="Wang L."/>
            <person name="Zhu T."/>
            <person name="Rodriguez J.C."/>
            <person name="Deal K.R."/>
            <person name="Dubcovsky J."/>
            <person name="McGuire P.E."/>
            <person name="Lux T."/>
            <person name="Spannagl M."/>
            <person name="Mayer K.F.X."/>
            <person name="Baldrich P."/>
            <person name="Meyers B.C."/>
            <person name="Huo N."/>
            <person name="Gu Y.Q."/>
            <person name="Zhou H."/>
            <person name="Devos K.M."/>
            <person name="Bennetzen J.L."/>
            <person name="Unver T."/>
            <person name="Budak H."/>
            <person name="Gulick P.J."/>
            <person name="Galiba G."/>
            <person name="Kalapos B."/>
            <person name="Nelson D.R."/>
            <person name="Li P."/>
            <person name="You F.M."/>
            <person name="Luo M.C."/>
            <person name="Dvorak J."/>
        </authorList>
    </citation>
    <scope>NUCLEOTIDE SEQUENCE [LARGE SCALE GENOMIC DNA]</scope>
    <source>
        <strain evidence="2">cv. AL8/78</strain>
    </source>
</reference>
<dbReference type="Proteomes" id="UP000015105">
    <property type="component" value="Chromosome 3D"/>
</dbReference>
<dbReference type="Gramene" id="AET3Gv21189700.2">
    <property type="protein sequence ID" value="AET3Gv21189700.2"/>
    <property type="gene ID" value="AET3Gv21189700"/>
</dbReference>
<accession>A0A453GSW0</accession>
<proteinExistence type="predicted"/>
<keyword evidence="3" id="KW-1185">Reference proteome</keyword>
<feature type="compositionally biased region" description="Polar residues" evidence="1">
    <location>
        <begin position="59"/>
        <end position="75"/>
    </location>
</feature>
<reference evidence="3" key="2">
    <citation type="journal article" date="2017" name="Nat. Plants">
        <title>The Aegilops tauschii genome reveals multiple impacts of transposons.</title>
        <authorList>
            <person name="Zhao G."/>
            <person name="Zou C."/>
            <person name="Li K."/>
            <person name="Wang K."/>
            <person name="Li T."/>
            <person name="Gao L."/>
            <person name="Zhang X."/>
            <person name="Wang H."/>
            <person name="Yang Z."/>
            <person name="Liu X."/>
            <person name="Jiang W."/>
            <person name="Mao L."/>
            <person name="Kong X."/>
            <person name="Jiao Y."/>
            <person name="Jia J."/>
        </authorList>
    </citation>
    <scope>NUCLEOTIDE SEQUENCE [LARGE SCALE GENOMIC DNA]</scope>
    <source>
        <strain evidence="3">cv. AL8/78</strain>
    </source>
</reference>
<feature type="region of interest" description="Disordered" evidence="1">
    <location>
        <begin position="44"/>
        <end position="75"/>
    </location>
</feature>
<reference evidence="2" key="3">
    <citation type="journal article" date="2017" name="Nature">
        <title>Genome sequence of the progenitor of the wheat D genome Aegilops tauschii.</title>
        <authorList>
            <person name="Luo M.C."/>
            <person name="Gu Y.Q."/>
            <person name="Puiu D."/>
            <person name="Wang H."/>
            <person name="Twardziok S.O."/>
            <person name="Deal K.R."/>
            <person name="Huo N."/>
            <person name="Zhu T."/>
            <person name="Wang L."/>
            <person name="Wang Y."/>
            <person name="McGuire P.E."/>
            <person name="Liu S."/>
            <person name="Long H."/>
            <person name="Ramasamy R.K."/>
            <person name="Rodriguez J.C."/>
            <person name="Van S.L."/>
            <person name="Yuan L."/>
            <person name="Wang Z."/>
            <person name="Xia Z."/>
            <person name="Xiao L."/>
            <person name="Anderson O.D."/>
            <person name="Ouyang S."/>
            <person name="Liang Y."/>
            <person name="Zimin A.V."/>
            <person name="Pertea G."/>
            <person name="Qi P."/>
            <person name="Bennetzen J.L."/>
            <person name="Dai X."/>
            <person name="Dawson M.W."/>
            <person name="Muller H.G."/>
            <person name="Kugler K."/>
            <person name="Rivarola-Duarte L."/>
            <person name="Spannagl M."/>
            <person name="Mayer K.F.X."/>
            <person name="Lu F.H."/>
            <person name="Bevan M.W."/>
            <person name="Leroy P."/>
            <person name="Li P."/>
            <person name="You F.M."/>
            <person name="Sun Q."/>
            <person name="Liu Z."/>
            <person name="Lyons E."/>
            <person name="Wicker T."/>
            <person name="Salzberg S.L."/>
            <person name="Devos K.M."/>
            <person name="Dvorak J."/>
        </authorList>
    </citation>
    <scope>NUCLEOTIDE SEQUENCE [LARGE SCALE GENOMIC DNA]</scope>
    <source>
        <strain evidence="2">cv. AL8/78</strain>
    </source>
</reference>
<sequence>VGGVARTAGTPWIRCPGRPLHQGRPCVRLTRCPCSTPPTRWIPGAEKGSCTERPETSELESFQLRTPAISSSHLR</sequence>
<dbReference type="EnsemblPlants" id="AET3Gv21189700.2">
    <property type="protein sequence ID" value="AET3Gv21189700.2"/>
    <property type="gene ID" value="AET3Gv21189700"/>
</dbReference>
<protein>
    <submittedName>
        <fullName evidence="2">Uncharacterized protein</fullName>
    </submittedName>
</protein>
<dbReference type="AlphaFoldDB" id="A0A453GSW0"/>
<evidence type="ECO:0000313" key="3">
    <source>
        <dbReference type="Proteomes" id="UP000015105"/>
    </source>
</evidence>
<evidence type="ECO:0000313" key="2">
    <source>
        <dbReference type="EnsemblPlants" id="AET3Gv21189700.2"/>
    </source>
</evidence>